<keyword evidence="3" id="KW-1185">Reference proteome</keyword>
<evidence type="ECO:0000313" key="2">
    <source>
        <dbReference type="EMBL" id="GIY90188.1"/>
    </source>
</evidence>
<protein>
    <submittedName>
        <fullName evidence="2">Uncharacterized protein</fullName>
    </submittedName>
</protein>
<evidence type="ECO:0000256" key="1">
    <source>
        <dbReference type="SAM" id="MobiDB-lite"/>
    </source>
</evidence>
<evidence type="ECO:0000313" key="3">
    <source>
        <dbReference type="Proteomes" id="UP001054837"/>
    </source>
</evidence>
<feature type="region of interest" description="Disordered" evidence="1">
    <location>
        <begin position="79"/>
        <end position="98"/>
    </location>
</feature>
<dbReference type="Proteomes" id="UP001054837">
    <property type="component" value="Unassembled WGS sequence"/>
</dbReference>
<name>A0AAV4X6P7_9ARAC</name>
<comment type="caution">
    <text evidence="2">The sequence shown here is derived from an EMBL/GenBank/DDBJ whole genome shotgun (WGS) entry which is preliminary data.</text>
</comment>
<gene>
    <name evidence="2" type="ORF">CDAR_581711</name>
</gene>
<organism evidence="2 3">
    <name type="scientific">Caerostris darwini</name>
    <dbReference type="NCBI Taxonomy" id="1538125"/>
    <lineage>
        <taxon>Eukaryota</taxon>
        <taxon>Metazoa</taxon>
        <taxon>Ecdysozoa</taxon>
        <taxon>Arthropoda</taxon>
        <taxon>Chelicerata</taxon>
        <taxon>Arachnida</taxon>
        <taxon>Araneae</taxon>
        <taxon>Araneomorphae</taxon>
        <taxon>Entelegynae</taxon>
        <taxon>Araneoidea</taxon>
        <taxon>Araneidae</taxon>
        <taxon>Caerostris</taxon>
    </lineage>
</organism>
<proteinExistence type="predicted"/>
<sequence>MHGGSKNRKEEIFFLFHKMFRNCEIFTGKRKIQHLFRKLVYSFETFIMRSIGAHTDSSGGTTDKETLFIHKGSKHQLEISGDKQRLEKENKFNARDVR</sequence>
<reference evidence="2 3" key="1">
    <citation type="submission" date="2021-06" db="EMBL/GenBank/DDBJ databases">
        <title>Caerostris darwini draft genome.</title>
        <authorList>
            <person name="Kono N."/>
            <person name="Arakawa K."/>
        </authorList>
    </citation>
    <scope>NUCLEOTIDE SEQUENCE [LARGE SCALE GENOMIC DNA]</scope>
</reference>
<dbReference type="AlphaFoldDB" id="A0AAV4X6P7"/>
<dbReference type="EMBL" id="BPLQ01015709">
    <property type="protein sequence ID" value="GIY90188.1"/>
    <property type="molecule type" value="Genomic_DNA"/>
</dbReference>
<accession>A0AAV4X6P7</accession>